<proteinExistence type="predicted"/>
<sequence>MMNTMAAIMREVEIIIAKTDSAICAIDFKFNLYKQEDITIR</sequence>
<gene>
    <name evidence="1" type="ORF">PBKDHNMJ_00006</name>
</gene>
<dbReference type="EMBL" id="MN125678">
    <property type="protein sequence ID" value="QJU70036.1"/>
    <property type="molecule type" value="Genomic_RNA"/>
</dbReference>
<protein>
    <submittedName>
        <fullName evidence="1">Uncharacterized protein</fullName>
    </submittedName>
</protein>
<reference evidence="1" key="1">
    <citation type="submission" date="2019-06" db="EMBL/GenBank/DDBJ databases">
        <authorList>
            <person name="Chu H."/>
            <person name="Scott E."/>
            <person name="Roychoudhury P."/>
        </authorList>
    </citation>
    <scope>NUCLEOTIDE SEQUENCE</scope>
    <source>
        <strain evidence="1">GH330499/USA/2013</strain>
    </source>
</reference>
<accession>A0A6M5K9I9</accession>
<organismHost>
    <name type="scientific">Homo sapiens</name>
    <name type="common">Human</name>
    <dbReference type="NCBI Taxonomy" id="9606"/>
</organismHost>
<evidence type="ECO:0000313" key="1">
    <source>
        <dbReference type="EMBL" id="QJU70036.1"/>
    </source>
</evidence>
<name>A0A6M5K9I9_HRSV</name>
<organism evidence="1">
    <name type="scientific">Human respiratory syncytial virus</name>
    <dbReference type="NCBI Taxonomy" id="11250"/>
    <lineage>
        <taxon>Viruses</taxon>
        <taxon>Riboviria</taxon>
        <taxon>Orthornavirae</taxon>
        <taxon>Negarnaviricota</taxon>
        <taxon>Haploviricotina</taxon>
        <taxon>Monjiviricetes</taxon>
        <taxon>Mononegavirales</taxon>
        <taxon>Pneumoviridae</taxon>
        <taxon>Orthopneumovirus</taxon>
        <taxon>Orthopneumovirus hominis</taxon>
    </lineage>
</organism>